<comment type="subcellular location">
    <subcellularLocation>
        <location evidence="1">Membrane</location>
        <topology evidence="1">Multi-pass membrane protein</topology>
    </subcellularLocation>
</comment>
<gene>
    <name evidence="7" type="ORF">ASN18_1499</name>
</gene>
<sequence length="366" mass="40624">MTTGKFYRYTSILALISLFGFLSYNVMEPFLPAIAWAVVLGIVFYPLFAFISKYTKWKSAAAALTTLVILFIIIMPSFYISRQLANEVTHLIQYTEFTQLLDFSQYPVINRAINRPVNWLTGQMRNMGIAVDYRALITENISEIGKNIIPKLTYGVKNIIDMASTFALMMFTLFFILVDGPAFVEKIRIMLPFSEGQKDRLVKDIKDMVVTAIYGGLAVGLAQGMVSGVIFYLLDLWSPVLLGALTGLMSFVPLMGAVSVWATVDAVLFLTGSYKEAVILLILGATVISTIDNILRPVIVKGRTNVPILIVFFTIIGGINFFGFIGIVLGPLVFVLFILLIDIFMTFEETAGIIGGLNDEAWKYGK</sequence>
<dbReference type="InterPro" id="IPR002549">
    <property type="entry name" value="AI-2E-like"/>
</dbReference>
<evidence type="ECO:0000256" key="3">
    <source>
        <dbReference type="ARBA" id="ARBA00022692"/>
    </source>
</evidence>
<dbReference type="Proteomes" id="UP000060487">
    <property type="component" value="Unassembled WGS sequence"/>
</dbReference>
<dbReference type="Pfam" id="PF01594">
    <property type="entry name" value="AI-2E_transport"/>
    <property type="match status" value="1"/>
</dbReference>
<feature type="transmembrane region" description="Helical" evidence="6">
    <location>
        <begin position="208"/>
        <end position="234"/>
    </location>
</feature>
<comment type="similarity">
    <text evidence="2">Belongs to the autoinducer-2 exporter (AI-2E) (TC 2.A.86) family.</text>
</comment>
<evidence type="ECO:0000256" key="6">
    <source>
        <dbReference type="SAM" id="Phobius"/>
    </source>
</evidence>
<organism evidence="7 8">
    <name type="scientific">Candidatus Magnetominusculus xianensis</name>
    <dbReference type="NCBI Taxonomy" id="1748249"/>
    <lineage>
        <taxon>Bacteria</taxon>
        <taxon>Pseudomonadati</taxon>
        <taxon>Nitrospirota</taxon>
        <taxon>Nitrospiria</taxon>
        <taxon>Nitrospirales</taxon>
        <taxon>Nitrospiraceae</taxon>
        <taxon>Candidatus Magnetominusculus</taxon>
    </lineage>
</organism>
<feature type="transmembrane region" description="Helical" evidence="6">
    <location>
        <begin position="7"/>
        <end position="24"/>
    </location>
</feature>
<evidence type="ECO:0000256" key="5">
    <source>
        <dbReference type="ARBA" id="ARBA00023136"/>
    </source>
</evidence>
<reference evidence="7 8" key="1">
    <citation type="submission" date="2015-11" db="EMBL/GenBank/DDBJ databases">
        <authorList>
            <person name="Lin W."/>
        </authorList>
    </citation>
    <scope>NUCLEOTIDE SEQUENCE [LARGE SCALE GENOMIC DNA]</scope>
    <source>
        <strain evidence="7 8">HCH-1</strain>
    </source>
</reference>
<evidence type="ECO:0000256" key="4">
    <source>
        <dbReference type="ARBA" id="ARBA00022989"/>
    </source>
</evidence>
<feature type="transmembrane region" description="Helical" evidence="6">
    <location>
        <begin position="30"/>
        <end position="48"/>
    </location>
</feature>
<keyword evidence="3 6" id="KW-0812">Transmembrane</keyword>
<feature type="transmembrane region" description="Helical" evidence="6">
    <location>
        <begin position="159"/>
        <end position="178"/>
    </location>
</feature>
<keyword evidence="8" id="KW-1185">Reference proteome</keyword>
<evidence type="ECO:0000313" key="8">
    <source>
        <dbReference type="Proteomes" id="UP000060487"/>
    </source>
</evidence>
<feature type="transmembrane region" description="Helical" evidence="6">
    <location>
        <begin position="308"/>
        <end position="341"/>
    </location>
</feature>
<dbReference type="PANTHER" id="PTHR21716">
    <property type="entry name" value="TRANSMEMBRANE PROTEIN"/>
    <property type="match status" value="1"/>
</dbReference>
<name>A0ABR5SFQ8_9BACT</name>
<evidence type="ECO:0000256" key="1">
    <source>
        <dbReference type="ARBA" id="ARBA00004141"/>
    </source>
</evidence>
<dbReference type="PANTHER" id="PTHR21716:SF4">
    <property type="entry name" value="TRANSMEMBRANE PROTEIN 245"/>
    <property type="match status" value="1"/>
</dbReference>
<comment type="caution">
    <text evidence="7">The sequence shown here is derived from an EMBL/GenBank/DDBJ whole genome shotgun (WGS) entry which is preliminary data.</text>
</comment>
<dbReference type="EMBL" id="LNQR01000056">
    <property type="protein sequence ID" value="KWT86776.1"/>
    <property type="molecule type" value="Genomic_DNA"/>
</dbReference>
<evidence type="ECO:0000256" key="2">
    <source>
        <dbReference type="ARBA" id="ARBA00009773"/>
    </source>
</evidence>
<dbReference type="RefSeq" id="WP_085052121.1">
    <property type="nucleotide sequence ID" value="NZ_LNQR01000056.1"/>
</dbReference>
<keyword evidence="5 6" id="KW-0472">Membrane</keyword>
<keyword evidence="4 6" id="KW-1133">Transmembrane helix</keyword>
<feature type="transmembrane region" description="Helical" evidence="6">
    <location>
        <begin position="60"/>
        <end position="80"/>
    </location>
</feature>
<evidence type="ECO:0000313" key="7">
    <source>
        <dbReference type="EMBL" id="KWT86776.1"/>
    </source>
</evidence>
<proteinExistence type="inferred from homology"/>
<accession>A0ABR5SFQ8</accession>
<feature type="transmembrane region" description="Helical" evidence="6">
    <location>
        <begin position="277"/>
        <end position="296"/>
    </location>
</feature>
<protein>
    <submittedName>
        <fullName evidence="7">Membrane protein</fullName>
    </submittedName>
</protein>
<feature type="transmembrane region" description="Helical" evidence="6">
    <location>
        <begin position="240"/>
        <end position="270"/>
    </location>
</feature>